<dbReference type="EMBL" id="BLXT01002812">
    <property type="protein sequence ID" value="GFN97804.1"/>
    <property type="molecule type" value="Genomic_DNA"/>
</dbReference>
<dbReference type="AlphaFoldDB" id="A0AAV3ZQ09"/>
<sequence length="209" mass="24485">MDRVQIRGKHLEDTQSLMDGDHCQLWTLRVLYTELKARERHSKSHGWRSVSDMDTQNLMGGDQCRDMDTQSLMGGDQCQIWTLKISWMEISVRYGHSKSHGWRSESDMDIQSLMDGDQCQVWTLKVSWMEIRVRYGHSKSHGWRSVSDMDIQSLNVEIMDTQSFMDGDQCQIWTLKVSYAERNARERHSKSHGQNLELKRVTNSSLERD</sequence>
<gene>
    <name evidence="2" type="ORF">PoB_002431000</name>
</gene>
<evidence type="ECO:0000313" key="3">
    <source>
        <dbReference type="Proteomes" id="UP000735302"/>
    </source>
</evidence>
<name>A0AAV3ZQ09_9GAST</name>
<protein>
    <submittedName>
        <fullName evidence="2">Uncharacterized protein</fullName>
    </submittedName>
</protein>
<keyword evidence="3" id="KW-1185">Reference proteome</keyword>
<feature type="region of interest" description="Disordered" evidence="1">
    <location>
        <begin position="186"/>
        <end position="209"/>
    </location>
</feature>
<comment type="caution">
    <text evidence="2">The sequence shown here is derived from an EMBL/GenBank/DDBJ whole genome shotgun (WGS) entry which is preliminary data.</text>
</comment>
<proteinExistence type="predicted"/>
<accession>A0AAV3ZQ09</accession>
<organism evidence="2 3">
    <name type="scientific">Plakobranchus ocellatus</name>
    <dbReference type="NCBI Taxonomy" id="259542"/>
    <lineage>
        <taxon>Eukaryota</taxon>
        <taxon>Metazoa</taxon>
        <taxon>Spiralia</taxon>
        <taxon>Lophotrochozoa</taxon>
        <taxon>Mollusca</taxon>
        <taxon>Gastropoda</taxon>
        <taxon>Heterobranchia</taxon>
        <taxon>Euthyneura</taxon>
        <taxon>Panpulmonata</taxon>
        <taxon>Sacoglossa</taxon>
        <taxon>Placobranchoidea</taxon>
        <taxon>Plakobranchidae</taxon>
        <taxon>Plakobranchus</taxon>
    </lineage>
</organism>
<evidence type="ECO:0000256" key="1">
    <source>
        <dbReference type="SAM" id="MobiDB-lite"/>
    </source>
</evidence>
<dbReference type="Proteomes" id="UP000735302">
    <property type="component" value="Unassembled WGS sequence"/>
</dbReference>
<reference evidence="2 3" key="1">
    <citation type="journal article" date="2021" name="Elife">
        <title>Chloroplast acquisition without the gene transfer in kleptoplastic sea slugs, Plakobranchus ocellatus.</title>
        <authorList>
            <person name="Maeda T."/>
            <person name="Takahashi S."/>
            <person name="Yoshida T."/>
            <person name="Shimamura S."/>
            <person name="Takaki Y."/>
            <person name="Nagai Y."/>
            <person name="Toyoda A."/>
            <person name="Suzuki Y."/>
            <person name="Arimoto A."/>
            <person name="Ishii H."/>
            <person name="Satoh N."/>
            <person name="Nishiyama T."/>
            <person name="Hasebe M."/>
            <person name="Maruyama T."/>
            <person name="Minagawa J."/>
            <person name="Obokata J."/>
            <person name="Shigenobu S."/>
        </authorList>
    </citation>
    <scope>NUCLEOTIDE SEQUENCE [LARGE SCALE GENOMIC DNA]</scope>
</reference>
<evidence type="ECO:0000313" key="2">
    <source>
        <dbReference type="EMBL" id="GFN97804.1"/>
    </source>
</evidence>